<dbReference type="AlphaFoldDB" id="A0A1B0D0S0"/>
<dbReference type="EnsemblMetazoa" id="PPAI000942-RA">
    <property type="protein sequence ID" value="PPAI000942-PA"/>
    <property type="gene ID" value="PPAI000942"/>
</dbReference>
<accession>A0A1B0D0S0</accession>
<protein>
    <submittedName>
        <fullName evidence="1">Uncharacterized protein</fullName>
    </submittedName>
</protein>
<name>A0A1B0D0S0_PHLPP</name>
<dbReference type="Proteomes" id="UP000092462">
    <property type="component" value="Unassembled WGS sequence"/>
</dbReference>
<dbReference type="GeneID" id="129798970"/>
<organism evidence="1 2">
    <name type="scientific">Phlebotomus papatasi</name>
    <name type="common">Sandfly</name>
    <dbReference type="NCBI Taxonomy" id="29031"/>
    <lineage>
        <taxon>Eukaryota</taxon>
        <taxon>Metazoa</taxon>
        <taxon>Ecdysozoa</taxon>
        <taxon>Arthropoda</taxon>
        <taxon>Hexapoda</taxon>
        <taxon>Insecta</taxon>
        <taxon>Pterygota</taxon>
        <taxon>Neoptera</taxon>
        <taxon>Endopterygota</taxon>
        <taxon>Diptera</taxon>
        <taxon>Nematocera</taxon>
        <taxon>Psychodoidea</taxon>
        <taxon>Psychodidae</taxon>
        <taxon>Phlebotomus</taxon>
        <taxon>Phlebotomus</taxon>
    </lineage>
</organism>
<dbReference type="EMBL" id="AJVK01021631">
    <property type="status" value="NOT_ANNOTATED_CDS"/>
    <property type="molecule type" value="Genomic_DNA"/>
</dbReference>
<dbReference type="OrthoDB" id="10354376at2759"/>
<dbReference type="VEuPathDB" id="VectorBase:PPAPM1_011420"/>
<reference evidence="1" key="1">
    <citation type="submission" date="2022-08" db="UniProtKB">
        <authorList>
            <consortium name="EnsemblMetazoa"/>
        </authorList>
    </citation>
    <scope>IDENTIFICATION</scope>
    <source>
        <strain evidence="1">Israel</strain>
    </source>
</reference>
<dbReference type="VEuPathDB" id="VectorBase:PPAI000942"/>
<sequence length="261" mass="30702">MTPRDHSPSTFAIYSPSEKELEGIFTRKKRNTMKVLAVFIALVAVVTAQSDFAQELQEFHENFNDFHLELDYWLRDRRHEVSDTIREANRVALGQVWDDVTAVRFITESARQAIDYRADQIGETECIVGIRERLTELESESGDKISACARNLHRDYQHSLDYGFFIHLNYAQRMSHFLQLLVLYNVGNYNPFSDQEFIRWALTENWEHRENLRDEEYIMYYRDQLENGKSIGNINVENCLLTVASIYNIDVNQLRDDLTQC</sequence>
<evidence type="ECO:0000313" key="1">
    <source>
        <dbReference type="EnsemblMetazoa" id="PPAI000942-PA"/>
    </source>
</evidence>
<keyword evidence="2" id="KW-1185">Reference proteome</keyword>
<dbReference type="RefSeq" id="XP_055698493.1">
    <property type="nucleotide sequence ID" value="XM_055842518.1"/>
</dbReference>
<evidence type="ECO:0000313" key="2">
    <source>
        <dbReference type="Proteomes" id="UP000092462"/>
    </source>
</evidence>
<proteinExistence type="predicted"/>
<dbReference type="KEGG" id="ppap:129798970"/>